<accession>A0A9P4TZ68</accession>
<dbReference type="PANTHER" id="PTHR46072:SF11">
    <property type="entry name" value="AMIDASE-RELATED"/>
    <property type="match status" value="1"/>
</dbReference>
<dbReference type="Proteomes" id="UP000800235">
    <property type="component" value="Unassembled WGS sequence"/>
</dbReference>
<organism evidence="4 5">
    <name type="scientific">Tothia fuscella</name>
    <dbReference type="NCBI Taxonomy" id="1048955"/>
    <lineage>
        <taxon>Eukaryota</taxon>
        <taxon>Fungi</taxon>
        <taxon>Dikarya</taxon>
        <taxon>Ascomycota</taxon>
        <taxon>Pezizomycotina</taxon>
        <taxon>Dothideomycetes</taxon>
        <taxon>Pleosporomycetidae</taxon>
        <taxon>Venturiales</taxon>
        <taxon>Cylindrosympodiaceae</taxon>
        <taxon>Tothia</taxon>
    </lineage>
</organism>
<dbReference type="InterPro" id="IPR023631">
    <property type="entry name" value="Amidase_dom"/>
</dbReference>
<proteinExistence type="inferred from homology"/>
<dbReference type="Pfam" id="PF01425">
    <property type="entry name" value="Amidase"/>
    <property type="match status" value="2"/>
</dbReference>
<keyword evidence="5" id="KW-1185">Reference proteome</keyword>
<protein>
    <submittedName>
        <fullName evidence="4">Amidase</fullName>
    </submittedName>
</protein>
<dbReference type="EMBL" id="MU007027">
    <property type="protein sequence ID" value="KAF2432169.1"/>
    <property type="molecule type" value="Genomic_DNA"/>
</dbReference>
<dbReference type="InterPro" id="IPR036928">
    <property type="entry name" value="AS_sf"/>
</dbReference>
<comment type="similarity">
    <text evidence="1">Belongs to the amidase family.</text>
</comment>
<dbReference type="Gene3D" id="3.90.1300.10">
    <property type="entry name" value="Amidase signature (AS) domain"/>
    <property type="match status" value="2"/>
</dbReference>
<dbReference type="PANTHER" id="PTHR46072">
    <property type="entry name" value="AMIDASE-RELATED-RELATED"/>
    <property type="match status" value="1"/>
</dbReference>
<dbReference type="GO" id="GO:0016787">
    <property type="term" value="F:hydrolase activity"/>
    <property type="evidence" value="ECO:0007669"/>
    <property type="project" value="UniProtKB-KW"/>
</dbReference>
<feature type="domain" description="Amidase" evidence="3">
    <location>
        <begin position="74"/>
        <end position="185"/>
    </location>
</feature>
<reference evidence="4" key="1">
    <citation type="journal article" date="2020" name="Stud. Mycol.">
        <title>101 Dothideomycetes genomes: a test case for predicting lifestyles and emergence of pathogens.</title>
        <authorList>
            <person name="Haridas S."/>
            <person name="Albert R."/>
            <person name="Binder M."/>
            <person name="Bloem J."/>
            <person name="Labutti K."/>
            <person name="Salamov A."/>
            <person name="Andreopoulos B."/>
            <person name="Baker S."/>
            <person name="Barry K."/>
            <person name="Bills G."/>
            <person name="Bluhm B."/>
            <person name="Cannon C."/>
            <person name="Castanera R."/>
            <person name="Culley D."/>
            <person name="Daum C."/>
            <person name="Ezra D."/>
            <person name="Gonzalez J."/>
            <person name="Henrissat B."/>
            <person name="Kuo A."/>
            <person name="Liang C."/>
            <person name="Lipzen A."/>
            <person name="Lutzoni F."/>
            <person name="Magnuson J."/>
            <person name="Mondo S."/>
            <person name="Nolan M."/>
            <person name="Ohm R."/>
            <person name="Pangilinan J."/>
            <person name="Park H.-J."/>
            <person name="Ramirez L."/>
            <person name="Alfaro M."/>
            <person name="Sun H."/>
            <person name="Tritt A."/>
            <person name="Yoshinaga Y."/>
            <person name="Zwiers L.-H."/>
            <person name="Turgeon B."/>
            <person name="Goodwin S."/>
            <person name="Spatafora J."/>
            <person name="Crous P."/>
            <person name="Grigoriev I."/>
        </authorList>
    </citation>
    <scope>NUCLEOTIDE SEQUENCE</scope>
    <source>
        <strain evidence="4">CBS 130266</strain>
    </source>
</reference>
<sequence>MKWQDAAEKNRQAITAPIPEKWKLQLDQSTIPEDVRGIPASCGILPREQIWITEHTAVDLVRKLASGELSSVAVVEAFCARAAIAHQLVNCLTTYFSEEGLKRAAEMDEQMRAVGKPVGPLHGLPIALKDTYDVVGKPTTYGYAANINHRAERDSAVVKILRDAGAVFYVKTTMPQTAQAFGNSQPSLHGSPFAPSTDIGGSIRAPAAFNGLYGIRPSADRIPKRGMQSIERGQPNVKVSCGPVTHCVADLELMTRILNAYPAAKYDPTCVPIRWREVPKPSGKLAFGILEFDGAVTPTPPILRSIRETAAKLRDQVVEFKVPFDSWECSQTTFQLYYQNGITDTMDLLAECEEEMLPAVTRMLEIYPPIYLNAKQVMEYKELFADAWDNTAKVTTTGRPIDGLICPVSPSAGFPHDFLPYWGYTSLFNILDYPSLVLPLKNFKITERQDSQDKTTLKNTSSSNPFEEAYRTISSKLFVNQPVAIQIVARPFEDEELLRLTEVLDNLLNKPFKKPIQMSKL</sequence>
<evidence type="ECO:0000259" key="3">
    <source>
        <dbReference type="Pfam" id="PF01425"/>
    </source>
</evidence>
<comment type="caution">
    <text evidence="4">The sequence shown here is derived from an EMBL/GenBank/DDBJ whole genome shotgun (WGS) entry which is preliminary data.</text>
</comment>
<evidence type="ECO:0000256" key="2">
    <source>
        <dbReference type="ARBA" id="ARBA00022801"/>
    </source>
</evidence>
<dbReference type="PIRSF" id="PIRSF001221">
    <property type="entry name" value="Amidase_fungi"/>
    <property type="match status" value="1"/>
</dbReference>
<dbReference type="SUPFAM" id="SSF75304">
    <property type="entry name" value="Amidase signature (AS) enzymes"/>
    <property type="match status" value="1"/>
</dbReference>
<feature type="domain" description="Amidase" evidence="3">
    <location>
        <begin position="189"/>
        <end position="498"/>
    </location>
</feature>
<evidence type="ECO:0000313" key="5">
    <source>
        <dbReference type="Proteomes" id="UP000800235"/>
    </source>
</evidence>
<evidence type="ECO:0000256" key="1">
    <source>
        <dbReference type="ARBA" id="ARBA00009199"/>
    </source>
</evidence>
<evidence type="ECO:0000313" key="4">
    <source>
        <dbReference type="EMBL" id="KAF2432169.1"/>
    </source>
</evidence>
<keyword evidence="2" id="KW-0378">Hydrolase</keyword>
<name>A0A9P4TZ68_9PEZI</name>
<dbReference type="AlphaFoldDB" id="A0A9P4TZ68"/>
<gene>
    <name evidence="4" type="ORF">EJ08DRAFT_669517</name>
</gene>
<dbReference type="OrthoDB" id="6428749at2759"/>